<dbReference type="EMBL" id="QXFV01001783">
    <property type="protein sequence ID" value="KAE8998436.1"/>
    <property type="molecule type" value="Genomic_DNA"/>
</dbReference>
<evidence type="ECO:0000313" key="5">
    <source>
        <dbReference type="Proteomes" id="UP000429607"/>
    </source>
</evidence>
<comment type="caution">
    <text evidence="4">The sequence shown here is derived from an EMBL/GenBank/DDBJ whole genome shotgun (WGS) entry which is preliminary data.</text>
</comment>
<feature type="region of interest" description="Disordered" evidence="2">
    <location>
        <begin position="1"/>
        <end position="150"/>
    </location>
</feature>
<accession>A0A6A3JSW8</accession>
<dbReference type="PANTHER" id="PTHR33223:SF6">
    <property type="entry name" value="CCHC-TYPE DOMAIN-CONTAINING PROTEIN"/>
    <property type="match status" value="1"/>
</dbReference>
<feature type="region of interest" description="Disordered" evidence="2">
    <location>
        <begin position="792"/>
        <end position="845"/>
    </location>
</feature>
<name>A0A6A3JSW8_9STRA</name>
<feature type="compositionally biased region" description="Polar residues" evidence="2">
    <location>
        <begin position="430"/>
        <end position="452"/>
    </location>
</feature>
<dbReference type="InterPro" id="IPR001878">
    <property type="entry name" value="Znf_CCHC"/>
</dbReference>
<dbReference type="GO" id="GO:0003676">
    <property type="term" value="F:nucleic acid binding"/>
    <property type="evidence" value="ECO:0007669"/>
    <property type="project" value="InterPro"/>
</dbReference>
<feature type="compositionally biased region" description="Pro residues" evidence="2">
    <location>
        <begin position="113"/>
        <end position="123"/>
    </location>
</feature>
<feature type="compositionally biased region" description="Basic residues" evidence="2">
    <location>
        <begin position="793"/>
        <end position="806"/>
    </location>
</feature>
<keyword evidence="1" id="KW-0479">Metal-binding</keyword>
<evidence type="ECO:0000256" key="2">
    <source>
        <dbReference type="SAM" id="MobiDB-lite"/>
    </source>
</evidence>
<feature type="compositionally biased region" description="Basic and acidic residues" evidence="2">
    <location>
        <begin position="648"/>
        <end position="665"/>
    </location>
</feature>
<dbReference type="InterPro" id="IPR036875">
    <property type="entry name" value="Znf_CCHC_sf"/>
</dbReference>
<sequence length="1208" mass="133821">MMLDTGNGGQVELEAASVRMASGNTPPPRQPDAGSRVADQTTTPSRTANVVTRDQGDDEGPRTVRFTGDPPPRQPAARPSITSHDDDQQDDDTDGFVEYAGSTAGNTGSHAAPPVPRADPPIRQPVRREAPRAPAPAMPTWASSPSTPMREVVREYHRPKKMRLPKYKGLDGNMAVSTWLRAVQTETRRQERTLGVHWDPDEVYYEMASHLEGEALRWYGNIMSAITDETDENLARLLRARYGEQRSDPEVVASLHDRKQMRGEPLVEYAAALREIVADRNIGEEWLVDAFLNGMSNATSATHVRGREPQTLDEVVRVATRQVGKFGEDHRVGLEVAMAKQDKPANRVSKVRSDSTPLGAATPLGLGGKEQSASAGNVGQGMIGFENGLPVQKPPRYDVDDRLVNPPVTIGWGAGVTVIPQGYTLVPLGTQTGSSSKAQPSSSRVNQPTTVNRGPRGDDGGGLQGRRHGRTLQVEAQGGDRAPLGVHGGASRYGPQPPQSRQPLKTKEERLANHRRYQASRQQPAISARATDERVCYYCRNAGHFARECRLKAQDLASVREDADKNDAMTTTQADDAGNAQRASGKRRKGRDQEGEDEDEATKRQGLTTDHDEDVGRGDTKKQRRVQDEESRSERSTPCVVRVPAQKAQDEEAGVRHDVRERNEEVTPPLNTGDGARRVRDGATNESKLTQGGCCEAPRPERKGLSEYTGPLPRRQREVTQVMRVGSSREGPPVQNKSVNAPKERNPVQLMAAVLSEMKKGDAQHAKVLRASAVADAIAKSKDAEAERWAARATKRRERTRRRRAAKEKSEHQEQQDAIVTAQDVASTTSKRSEGMRGGECPAPGRVKEQQFVMPEPDPDFREAMMWSIRARYALREVEIRGDALTEGFGKLAKSEAERLELLAAGNVVGENDTRDGVAQQLVAAAAGLRVIARDDWVDKEETPLQVSRARRRFEKRVRKARAKVRRQQQVGRDLSYDERDTFVAMDELRRGARAHARHLTREEAEAAELVLPYATEALKKRKHRRKRQRVYDYHSGSHYQEPVLGSVEGHTQSVRIGKLRAARAPTIDLLHTASVLVRNEMKPVKIDAGAQYSVAGREWSRYGTKLDVLAPVDYMEGFSGVAVRVLGVWRFDFLTQYQQRMEVDALLVESDTPDFLIGEDWMYAHGVKIDFLASEMKWYAEDEKVAVPFAGIGTAQTPEPEPPKYGY</sequence>
<dbReference type="PANTHER" id="PTHR33223">
    <property type="entry name" value="CCHC-TYPE DOMAIN-CONTAINING PROTEIN"/>
    <property type="match status" value="1"/>
</dbReference>
<feature type="region of interest" description="Disordered" evidence="2">
    <location>
        <begin position="430"/>
        <end position="505"/>
    </location>
</feature>
<evidence type="ECO:0000256" key="1">
    <source>
        <dbReference type="PROSITE-ProRule" id="PRU00047"/>
    </source>
</evidence>
<proteinExistence type="predicted"/>
<dbReference type="GO" id="GO:0008270">
    <property type="term" value="F:zinc ion binding"/>
    <property type="evidence" value="ECO:0007669"/>
    <property type="project" value="UniProtKB-KW"/>
</dbReference>
<dbReference type="AlphaFoldDB" id="A0A6A3JSW8"/>
<keyword evidence="1" id="KW-0862">Zinc</keyword>
<organism evidence="4 5">
    <name type="scientific">Phytophthora rubi</name>
    <dbReference type="NCBI Taxonomy" id="129364"/>
    <lineage>
        <taxon>Eukaryota</taxon>
        <taxon>Sar</taxon>
        <taxon>Stramenopiles</taxon>
        <taxon>Oomycota</taxon>
        <taxon>Peronosporomycetes</taxon>
        <taxon>Peronosporales</taxon>
        <taxon>Peronosporaceae</taxon>
        <taxon>Phytophthora</taxon>
    </lineage>
</organism>
<feature type="domain" description="CCHC-type" evidence="3">
    <location>
        <begin position="536"/>
        <end position="550"/>
    </location>
</feature>
<feature type="compositionally biased region" description="Basic and acidic residues" evidence="2">
    <location>
        <begin position="614"/>
        <end position="635"/>
    </location>
</feature>
<gene>
    <name evidence="4" type="ORF">PR001_g19319</name>
</gene>
<keyword evidence="1" id="KW-0863">Zinc-finger</keyword>
<dbReference type="Gene3D" id="2.40.70.10">
    <property type="entry name" value="Acid Proteases"/>
    <property type="match status" value="1"/>
</dbReference>
<reference evidence="4 5" key="1">
    <citation type="submission" date="2018-09" db="EMBL/GenBank/DDBJ databases">
        <title>Genomic investigation of the strawberry pathogen Phytophthora fragariae indicates pathogenicity is determined by transcriptional variation in three key races.</title>
        <authorList>
            <person name="Adams T.M."/>
            <person name="Armitage A.D."/>
            <person name="Sobczyk M.K."/>
            <person name="Bates H.J."/>
            <person name="Dunwell J.M."/>
            <person name="Nellist C.F."/>
            <person name="Harrison R.J."/>
        </authorList>
    </citation>
    <scope>NUCLEOTIDE SEQUENCE [LARGE SCALE GENOMIC DNA]</scope>
    <source>
        <strain evidence="4 5">SCRP249</strain>
    </source>
</reference>
<dbReference type="Proteomes" id="UP000429607">
    <property type="component" value="Unassembled WGS sequence"/>
</dbReference>
<protein>
    <recommendedName>
        <fullName evidence="3">CCHC-type domain-containing protein</fullName>
    </recommendedName>
</protein>
<dbReference type="Pfam" id="PF00098">
    <property type="entry name" value="zf-CCHC"/>
    <property type="match status" value="1"/>
</dbReference>
<feature type="compositionally biased region" description="Polar residues" evidence="2">
    <location>
        <begin position="38"/>
        <end position="52"/>
    </location>
</feature>
<dbReference type="SUPFAM" id="SSF57756">
    <property type="entry name" value="Retrovirus zinc finger-like domains"/>
    <property type="match status" value="1"/>
</dbReference>
<dbReference type="PROSITE" id="PS50158">
    <property type="entry name" value="ZF_CCHC"/>
    <property type="match status" value="1"/>
</dbReference>
<feature type="region of interest" description="Disordered" evidence="2">
    <location>
        <begin position="562"/>
        <end position="746"/>
    </location>
</feature>
<evidence type="ECO:0000259" key="3">
    <source>
        <dbReference type="PROSITE" id="PS50158"/>
    </source>
</evidence>
<evidence type="ECO:0000313" key="4">
    <source>
        <dbReference type="EMBL" id="KAE8998436.1"/>
    </source>
</evidence>
<feature type="region of interest" description="Disordered" evidence="2">
    <location>
        <begin position="343"/>
        <end position="377"/>
    </location>
</feature>
<dbReference type="Gene3D" id="4.10.60.10">
    <property type="entry name" value="Zinc finger, CCHC-type"/>
    <property type="match status" value="1"/>
</dbReference>
<dbReference type="Pfam" id="PF03732">
    <property type="entry name" value="Retrotrans_gag"/>
    <property type="match status" value="1"/>
</dbReference>
<dbReference type="InterPro" id="IPR005162">
    <property type="entry name" value="Retrotrans_gag_dom"/>
</dbReference>
<dbReference type="InterPro" id="IPR021109">
    <property type="entry name" value="Peptidase_aspartic_dom_sf"/>
</dbReference>
<dbReference type="SMART" id="SM00343">
    <property type="entry name" value="ZnF_C2HC"/>
    <property type="match status" value="1"/>
</dbReference>